<reference evidence="1" key="1">
    <citation type="submission" date="2023-08" db="EMBL/GenBank/DDBJ databases">
        <title>Pelteobagrus vachellii genome.</title>
        <authorList>
            <person name="Liu H."/>
        </authorList>
    </citation>
    <scope>NUCLEOTIDE SEQUENCE</scope>
    <source>
        <strain evidence="1">PRFRI_2022a</strain>
        <tissue evidence="1">Muscle</tissue>
    </source>
</reference>
<proteinExistence type="predicted"/>
<evidence type="ECO:0000313" key="2">
    <source>
        <dbReference type="Proteomes" id="UP001187315"/>
    </source>
</evidence>
<evidence type="ECO:0000313" key="1">
    <source>
        <dbReference type="EMBL" id="KAK2854708.1"/>
    </source>
</evidence>
<keyword evidence="2" id="KW-1185">Reference proteome</keyword>
<accession>A0AA88N9P7</accession>
<dbReference type="AlphaFoldDB" id="A0AA88N9P7"/>
<sequence>MCGKGGSFPAGREAVGTDGVPHRAERVLVFTCGPMGKKQPPSHSQATTARVLECSPPVFCTHQETERKTDDKVLRKMHAAATAVADR</sequence>
<gene>
    <name evidence="1" type="ORF">Q7C36_006577</name>
</gene>
<organism evidence="1 2">
    <name type="scientific">Tachysurus vachellii</name>
    <name type="common">Darkbarbel catfish</name>
    <name type="synonym">Pelteobagrus vachellii</name>
    <dbReference type="NCBI Taxonomy" id="175792"/>
    <lineage>
        <taxon>Eukaryota</taxon>
        <taxon>Metazoa</taxon>
        <taxon>Chordata</taxon>
        <taxon>Craniata</taxon>
        <taxon>Vertebrata</taxon>
        <taxon>Euteleostomi</taxon>
        <taxon>Actinopterygii</taxon>
        <taxon>Neopterygii</taxon>
        <taxon>Teleostei</taxon>
        <taxon>Ostariophysi</taxon>
        <taxon>Siluriformes</taxon>
        <taxon>Bagridae</taxon>
        <taxon>Tachysurus</taxon>
    </lineage>
</organism>
<name>A0AA88N9P7_TACVA</name>
<comment type="caution">
    <text evidence="1">The sequence shown here is derived from an EMBL/GenBank/DDBJ whole genome shotgun (WGS) entry which is preliminary data.</text>
</comment>
<dbReference type="EMBL" id="JAVHJS010000006">
    <property type="protein sequence ID" value="KAK2854708.1"/>
    <property type="molecule type" value="Genomic_DNA"/>
</dbReference>
<dbReference type="Proteomes" id="UP001187315">
    <property type="component" value="Unassembled WGS sequence"/>
</dbReference>
<protein>
    <submittedName>
        <fullName evidence="1">Uncharacterized protein</fullName>
    </submittedName>
</protein>